<accession>A6IN51</accession>
<protein>
    <submittedName>
        <fullName evidence="2">RCG29652, isoform CRA_d</fullName>
    </submittedName>
</protein>
<evidence type="ECO:0000313" key="3">
    <source>
        <dbReference type="Proteomes" id="UP000234681"/>
    </source>
</evidence>
<organism evidence="2 3">
    <name type="scientific">Rattus norvegicus</name>
    <name type="common">Rat</name>
    <dbReference type="NCBI Taxonomy" id="10116"/>
    <lineage>
        <taxon>Eukaryota</taxon>
        <taxon>Metazoa</taxon>
        <taxon>Chordata</taxon>
        <taxon>Craniata</taxon>
        <taxon>Vertebrata</taxon>
        <taxon>Euteleostomi</taxon>
        <taxon>Mammalia</taxon>
        <taxon>Eutheria</taxon>
        <taxon>Euarchontoglires</taxon>
        <taxon>Glires</taxon>
        <taxon>Rodentia</taxon>
        <taxon>Myomorpha</taxon>
        <taxon>Muroidea</taxon>
        <taxon>Muridae</taxon>
        <taxon>Murinae</taxon>
        <taxon>Rattus</taxon>
    </lineage>
</organism>
<evidence type="ECO:0000313" key="2">
    <source>
        <dbReference type="EMBL" id="EDM01388.1"/>
    </source>
</evidence>
<evidence type="ECO:0000256" key="1">
    <source>
        <dbReference type="SAM" id="MobiDB-lite"/>
    </source>
</evidence>
<sequence length="56" mass="6151">MQLTGDSTQPTVPGEDSASEALPANRQYGGRASRMDVNPYLKKRALINENVCVRPF</sequence>
<dbReference type="EMBL" id="CH473964">
    <property type="protein sequence ID" value="EDM01388.1"/>
    <property type="molecule type" value="Genomic_DNA"/>
</dbReference>
<proteinExistence type="predicted"/>
<name>A6IN51_RAT</name>
<reference evidence="2 3" key="1">
    <citation type="submission" date="2005-09" db="EMBL/GenBank/DDBJ databases">
        <authorList>
            <person name="Mural R.J."/>
            <person name="Li P.W."/>
            <person name="Adams M.D."/>
            <person name="Amanatides P.G."/>
            <person name="Baden-Tillson H."/>
            <person name="Barnstead M."/>
            <person name="Chin S.H."/>
            <person name="Dew I."/>
            <person name="Evans C.A."/>
            <person name="Ferriera S."/>
            <person name="Flanigan M."/>
            <person name="Fosler C."/>
            <person name="Glodek A."/>
            <person name="Gu Z."/>
            <person name="Holt R.A."/>
            <person name="Jennings D."/>
            <person name="Kraft C.L."/>
            <person name="Lu F."/>
            <person name="Nguyen T."/>
            <person name="Nusskern D.R."/>
            <person name="Pfannkoch C.M."/>
            <person name="Sitter C."/>
            <person name="Sutton G.G."/>
            <person name="Venter J.C."/>
            <person name="Wang Z."/>
            <person name="Woodage T."/>
            <person name="Zheng X.H."/>
            <person name="Zhong F."/>
        </authorList>
    </citation>
    <scope>NUCLEOTIDE SEQUENCE [LARGE SCALE GENOMIC DNA]</scope>
    <source>
        <strain>BN</strain>
        <strain evidence="3">Sprague-Dawley</strain>
    </source>
</reference>
<dbReference type="AlphaFoldDB" id="A6IN51"/>
<feature type="region of interest" description="Disordered" evidence="1">
    <location>
        <begin position="1"/>
        <end position="34"/>
    </location>
</feature>
<gene>
    <name evidence="2" type="ORF">rCG_29652</name>
</gene>
<dbReference type="Proteomes" id="UP000234681">
    <property type="component" value="Chromosome 4"/>
</dbReference>
<feature type="compositionally biased region" description="Polar residues" evidence="1">
    <location>
        <begin position="1"/>
        <end position="11"/>
    </location>
</feature>